<reference evidence="1 2" key="1">
    <citation type="submission" date="2013-11" db="EMBL/GenBank/DDBJ databases">
        <title>The Genome Sequence of Plasmodium yoelii 17X.</title>
        <authorList>
            <consortium name="The Broad Institute Genomics Platform"/>
            <consortium name="The Broad Institute Genome Sequencing Center for Infectious Disease"/>
            <person name="Neafsey D."/>
            <person name="Adams J."/>
            <person name="Walker B."/>
            <person name="Young S.K."/>
            <person name="Zeng Q."/>
            <person name="Gargeya S."/>
            <person name="Fitzgerald M."/>
            <person name="Haas B."/>
            <person name="Abouelleil A."/>
            <person name="Alvarado L."/>
            <person name="Chapman S.B."/>
            <person name="Gainer-Dewar J."/>
            <person name="Goldberg J."/>
            <person name="Griggs A."/>
            <person name="Gujja S."/>
            <person name="Hansen M."/>
            <person name="Howarth C."/>
            <person name="Imamovic A."/>
            <person name="Ireland A."/>
            <person name="Larimer J."/>
            <person name="McCowan C."/>
            <person name="Murphy C."/>
            <person name="Pearson M."/>
            <person name="Poon T.W."/>
            <person name="Priest M."/>
            <person name="Roberts A."/>
            <person name="Saif S."/>
            <person name="Shea T."/>
            <person name="Sykes S."/>
            <person name="Wortman J."/>
            <person name="Nusbaum C."/>
            <person name="Birren B."/>
        </authorList>
    </citation>
    <scope>NUCLEOTIDE SEQUENCE [LARGE SCALE GENOMIC DNA]</scope>
    <source>
        <strain evidence="1 2">17X</strain>
    </source>
</reference>
<sequence>MCAKEEIIMENNYCEDITLFFSIKDLEKILNVFNNAKQVKRDTHKVFSFGNSCELLFDSNCYSVIEEKTEKKEIKKISSLSLLSNENDQKFEEKNMNKQGNKNINEDEKESITLKSFELKKKKKTFYLMKKMHMITMN</sequence>
<organism evidence="1 2">
    <name type="scientific">Plasmodium yoelii 17X</name>
    <dbReference type="NCBI Taxonomy" id="1323249"/>
    <lineage>
        <taxon>Eukaryota</taxon>
        <taxon>Sar</taxon>
        <taxon>Alveolata</taxon>
        <taxon>Apicomplexa</taxon>
        <taxon>Aconoidasida</taxon>
        <taxon>Haemosporida</taxon>
        <taxon>Plasmodiidae</taxon>
        <taxon>Plasmodium</taxon>
        <taxon>Plasmodium (Vinckeia)</taxon>
    </lineage>
</organism>
<gene>
    <name evidence="1" type="ORF">YYC_03710</name>
</gene>
<evidence type="ECO:0000313" key="2">
    <source>
        <dbReference type="Proteomes" id="UP000018538"/>
    </source>
</evidence>
<dbReference type="AlphaFoldDB" id="V7PIY6"/>
<name>V7PIY6_PLAYE</name>
<accession>V7PIY6</accession>
<keyword evidence="2" id="KW-1185">Reference proteome</keyword>
<evidence type="ECO:0000313" key="1">
    <source>
        <dbReference type="EMBL" id="ETB58975.1"/>
    </source>
</evidence>
<dbReference type="EMBL" id="KI635769">
    <property type="protein sequence ID" value="ETB58975.1"/>
    <property type="molecule type" value="Genomic_DNA"/>
</dbReference>
<proteinExistence type="predicted"/>
<protein>
    <submittedName>
        <fullName evidence="1">Uncharacterized protein</fullName>
    </submittedName>
</protein>
<dbReference type="Proteomes" id="UP000018538">
    <property type="component" value="Unassembled WGS sequence"/>
</dbReference>